<dbReference type="SUPFAM" id="SSF48264">
    <property type="entry name" value="Cytochrome P450"/>
    <property type="match status" value="1"/>
</dbReference>
<protein>
    <submittedName>
        <fullName evidence="11">Cytochrome P450 4C1-like</fullName>
    </submittedName>
</protein>
<dbReference type="PANTHER" id="PTHR24291:SF209">
    <property type="entry name" value="CYTOCHROME P450-LIKE PROTEIN"/>
    <property type="match status" value="1"/>
</dbReference>
<keyword evidence="4 8" id="KW-0479">Metal-binding</keyword>
<dbReference type="Gene3D" id="1.10.630.10">
    <property type="entry name" value="Cytochrome P450"/>
    <property type="match status" value="1"/>
</dbReference>
<evidence type="ECO:0000256" key="2">
    <source>
        <dbReference type="ARBA" id="ARBA00010617"/>
    </source>
</evidence>
<dbReference type="InterPro" id="IPR001128">
    <property type="entry name" value="Cyt_P450"/>
</dbReference>
<evidence type="ECO:0000256" key="4">
    <source>
        <dbReference type="ARBA" id="ARBA00022723"/>
    </source>
</evidence>
<name>A0A6J2X247_SITOR</name>
<dbReference type="RefSeq" id="XP_030745291.1">
    <property type="nucleotide sequence ID" value="XM_030889431.1"/>
</dbReference>
<dbReference type="OrthoDB" id="1470350at2759"/>
<keyword evidence="10" id="KW-1185">Reference proteome</keyword>
<gene>
    <name evidence="11" type="primary">LOC115874320</name>
</gene>
<dbReference type="InterPro" id="IPR017972">
    <property type="entry name" value="Cyt_P450_CS"/>
</dbReference>
<keyword evidence="6 8" id="KW-0408">Iron</keyword>
<evidence type="ECO:0000256" key="1">
    <source>
        <dbReference type="ARBA" id="ARBA00001971"/>
    </source>
</evidence>
<keyword evidence="5 9" id="KW-0560">Oxidoreductase</keyword>
<dbReference type="PRINTS" id="PR00463">
    <property type="entry name" value="EP450I"/>
</dbReference>
<dbReference type="PANTHER" id="PTHR24291">
    <property type="entry name" value="CYTOCHROME P450 FAMILY 4"/>
    <property type="match status" value="1"/>
</dbReference>
<keyword evidence="7 9" id="KW-0503">Monooxygenase</keyword>
<dbReference type="GeneID" id="115874320"/>
<dbReference type="InterPro" id="IPR002401">
    <property type="entry name" value="Cyt_P450_E_grp-I"/>
</dbReference>
<dbReference type="InterPro" id="IPR050196">
    <property type="entry name" value="Cytochrome_P450_Monoox"/>
</dbReference>
<dbReference type="Pfam" id="PF00067">
    <property type="entry name" value="p450"/>
    <property type="match status" value="1"/>
</dbReference>
<dbReference type="PRINTS" id="PR00385">
    <property type="entry name" value="P450"/>
</dbReference>
<evidence type="ECO:0000313" key="11">
    <source>
        <dbReference type="RefSeq" id="XP_030745291.1"/>
    </source>
</evidence>
<evidence type="ECO:0000256" key="6">
    <source>
        <dbReference type="ARBA" id="ARBA00023004"/>
    </source>
</evidence>
<comment type="cofactor">
    <cofactor evidence="1 8">
        <name>heme</name>
        <dbReference type="ChEBI" id="CHEBI:30413"/>
    </cofactor>
</comment>
<reference evidence="11" key="1">
    <citation type="submission" date="2025-08" db="UniProtKB">
        <authorList>
            <consortium name="RefSeq"/>
        </authorList>
    </citation>
    <scope>IDENTIFICATION</scope>
    <source>
        <tissue evidence="11">Gonads</tissue>
    </source>
</reference>
<evidence type="ECO:0000256" key="9">
    <source>
        <dbReference type="RuleBase" id="RU000461"/>
    </source>
</evidence>
<dbReference type="GO" id="GO:0004497">
    <property type="term" value="F:monooxygenase activity"/>
    <property type="evidence" value="ECO:0007669"/>
    <property type="project" value="UniProtKB-KW"/>
</dbReference>
<dbReference type="GO" id="GO:0005506">
    <property type="term" value="F:iron ion binding"/>
    <property type="evidence" value="ECO:0007669"/>
    <property type="project" value="InterPro"/>
</dbReference>
<dbReference type="InterPro" id="IPR036396">
    <property type="entry name" value="Cyt_P450_sf"/>
</dbReference>
<evidence type="ECO:0000256" key="5">
    <source>
        <dbReference type="ARBA" id="ARBA00023002"/>
    </source>
</evidence>
<keyword evidence="3 8" id="KW-0349">Heme</keyword>
<dbReference type="Proteomes" id="UP000504635">
    <property type="component" value="Unplaced"/>
</dbReference>
<evidence type="ECO:0000256" key="7">
    <source>
        <dbReference type="ARBA" id="ARBA00023033"/>
    </source>
</evidence>
<sequence>MGVKIDFLKNPRSEYPEAIENYIILAVKRAFNPIGHIDFLFGLTNDAKSMKESLDIINKFNKKIIAERKVLYQQNKCNNESNLKNRNKNLAFLDLLLSYQETDNFTDEEIEEEVNTFMFGGQDTTSLTITYTLLAIGNHPNVQKRLQEEIDSIYQGDERPITSEDLSKMVYMDRVIKETLRVYYFVPFMSRTLVEDIEIDGFLIPKDVTVIISMHDLHHDPEIYPEPEKFDPDRFLPEVTAKRHPYAYIPFSAGPRSCIGQNFGLKNTKTILAYILRKFNITCLEKPEDIKKAYEIVLKPLSGLKVKLEKRHA</sequence>
<dbReference type="GO" id="GO:0016705">
    <property type="term" value="F:oxidoreductase activity, acting on paired donors, with incorporation or reduction of molecular oxygen"/>
    <property type="evidence" value="ECO:0007669"/>
    <property type="project" value="InterPro"/>
</dbReference>
<dbReference type="AlphaFoldDB" id="A0A6J2X247"/>
<dbReference type="PROSITE" id="PS00086">
    <property type="entry name" value="CYTOCHROME_P450"/>
    <property type="match status" value="1"/>
</dbReference>
<evidence type="ECO:0000256" key="8">
    <source>
        <dbReference type="PIRSR" id="PIRSR602401-1"/>
    </source>
</evidence>
<dbReference type="KEGG" id="soy:115874320"/>
<accession>A0A6J2X247</accession>
<comment type="similarity">
    <text evidence="2 9">Belongs to the cytochrome P450 family.</text>
</comment>
<dbReference type="InParanoid" id="A0A6J2X247"/>
<organism evidence="10 11">
    <name type="scientific">Sitophilus oryzae</name>
    <name type="common">Rice weevil</name>
    <name type="synonym">Curculio oryzae</name>
    <dbReference type="NCBI Taxonomy" id="7048"/>
    <lineage>
        <taxon>Eukaryota</taxon>
        <taxon>Metazoa</taxon>
        <taxon>Ecdysozoa</taxon>
        <taxon>Arthropoda</taxon>
        <taxon>Hexapoda</taxon>
        <taxon>Insecta</taxon>
        <taxon>Pterygota</taxon>
        <taxon>Neoptera</taxon>
        <taxon>Endopterygota</taxon>
        <taxon>Coleoptera</taxon>
        <taxon>Polyphaga</taxon>
        <taxon>Cucujiformia</taxon>
        <taxon>Curculionidae</taxon>
        <taxon>Dryophthorinae</taxon>
        <taxon>Sitophilus</taxon>
    </lineage>
</organism>
<proteinExistence type="inferred from homology"/>
<dbReference type="GO" id="GO:0020037">
    <property type="term" value="F:heme binding"/>
    <property type="evidence" value="ECO:0007669"/>
    <property type="project" value="InterPro"/>
</dbReference>
<evidence type="ECO:0000256" key="3">
    <source>
        <dbReference type="ARBA" id="ARBA00022617"/>
    </source>
</evidence>
<evidence type="ECO:0000313" key="10">
    <source>
        <dbReference type="Proteomes" id="UP000504635"/>
    </source>
</evidence>
<feature type="binding site" description="axial binding residue" evidence="8">
    <location>
        <position position="258"/>
    </location>
    <ligand>
        <name>heme</name>
        <dbReference type="ChEBI" id="CHEBI:30413"/>
    </ligand>
    <ligandPart>
        <name>Fe</name>
        <dbReference type="ChEBI" id="CHEBI:18248"/>
    </ligandPart>
</feature>